<dbReference type="InterPro" id="IPR002509">
    <property type="entry name" value="NODB_dom"/>
</dbReference>
<organism evidence="2 3">
    <name type="scientific">Methanosarcina mazei WWM610</name>
    <dbReference type="NCBI Taxonomy" id="1434117"/>
    <lineage>
        <taxon>Archaea</taxon>
        <taxon>Methanobacteriati</taxon>
        <taxon>Methanobacteriota</taxon>
        <taxon>Stenosarchaea group</taxon>
        <taxon>Methanomicrobia</taxon>
        <taxon>Methanosarcinales</taxon>
        <taxon>Methanosarcinaceae</taxon>
        <taxon>Methanosarcina</taxon>
    </lineage>
</organism>
<dbReference type="RefSeq" id="WP_011033066.1">
    <property type="nucleotide sequence ID" value="NZ_CP009509.1"/>
</dbReference>
<dbReference type="HOGENOM" id="CLU_932580_0_0_2"/>
<dbReference type="Proteomes" id="UP000033058">
    <property type="component" value="Chromosome"/>
</dbReference>
<evidence type="ECO:0000259" key="1">
    <source>
        <dbReference type="PROSITE" id="PS51677"/>
    </source>
</evidence>
<dbReference type="GeneID" id="24849789"/>
<protein>
    <submittedName>
        <fullName evidence="2">Polysaccharide deacetylase</fullName>
    </submittedName>
</protein>
<accession>A0A0E3PUU1</accession>
<gene>
    <name evidence="2" type="ORF">MSMAW_0194</name>
</gene>
<dbReference type="GO" id="GO:0016810">
    <property type="term" value="F:hydrolase activity, acting on carbon-nitrogen (but not peptide) bonds"/>
    <property type="evidence" value="ECO:0007669"/>
    <property type="project" value="InterPro"/>
</dbReference>
<dbReference type="Pfam" id="PF11959">
    <property type="entry name" value="DUF3473"/>
    <property type="match status" value="1"/>
</dbReference>
<evidence type="ECO:0000313" key="2">
    <source>
        <dbReference type="EMBL" id="AKB39185.1"/>
    </source>
</evidence>
<proteinExistence type="predicted"/>
<dbReference type="InterPro" id="IPR011330">
    <property type="entry name" value="Glyco_hydro/deAcase_b/a-brl"/>
</dbReference>
<evidence type="ECO:0000313" key="3">
    <source>
        <dbReference type="Proteomes" id="UP000033058"/>
    </source>
</evidence>
<dbReference type="Pfam" id="PF01522">
    <property type="entry name" value="Polysacc_deac_1"/>
    <property type="match status" value="1"/>
</dbReference>
<dbReference type="InterPro" id="IPR045235">
    <property type="entry name" value="PuuE_HpPgdA-like"/>
</dbReference>
<sequence>MKGSLSVTVDLEDWYHIPSVCSSPFSVYRNVDEFFRSWHGRYDYLSEPTKRVLDILDEFNVNATFFVVADTIEHYPGLVESIADRGHELACHGLSHACKIDPETKKQLMSVEEFEQRTLTAKKMLEKISGEKLIGYRAPNALVSGWMIDSLEKMGFKYDSSVSVNSFYNKTDSALRTVSSYPYYPEETELEAGIDRNFLEFPWAYCQHGLKFPASGGPMLRFLGSSFILDGLMQSLKRGHTIFYFHPLDISCARFPSLGNKRPFYWCIKGRLVEQRIRHILSKLDDVEKISLRDYPGVSCV</sequence>
<reference evidence="2 3" key="1">
    <citation type="submission" date="2014-07" db="EMBL/GenBank/DDBJ databases">
        <title>Methanogenic archaea and the global carbon cycle.</title>
        <authorList>
            <person name="Henriksen J.R."/>
            <person name="Luke J."/>
            <person name="Reinhart S."/>
            <person name="Benedict M.N."/>
            <person name="Youngblut N.D."/>
            <person name="Metcalf M.E."/>
            <person name="Whitaker R.J."/>
            <person name="Metcalf W.W."/>
        </authorList>
    </citation>
    <scope>NUCLEOTIDE SEQUENCE [LARGE SCALE GENOMIC DNA]</scope>
    <source>
        <strain evidence="2 3">WWM610</strain>
    </source>
</reference>
<dbReference type="Gene3D" id="3.20.20.370">
    <property type="entry name" value="Glycoside hydrolase/deacetylase"/>
    <property type="match status" value="1"/>
</dbReference>
<dbReference type="PANTHER" id="PTHR47561:SF1">
    <property type="entry name" value="POLYSACCHARIDE DEACETYLASE FAMILY PROTEIN (AFU_ORTHOLOGUE AFUA_6G05030)"/>
    <property type="match status" value="1"/>
</dbReference>
<dbReference type="CDD" id="cd10941">
    <property type="entry name" value="CE4_PuuE_HpPgdA_like_2"/>
    <property type="match status" value="1"/>
</dbReference>
<dbReference type="InterPro" id="IPR022560">
    <property type="entry name" value="DUF3473"/>
</dbReference>
<dbReference type="GO" id="GO:0005975">
    <property type="term" value="P:carbohydrate metabolic process"/>
    <property type="evidence" value="ECO:0007669"/>
    <property type="project" value="InterPro"/>
</dbReference>
<dbReference type="AlphaFoldDB" id="A0A0E3PUU1"/>
<dbReference type="EMBL" id="CP009509">
    <property type="protein sequence ID" value="AKB39185.1"/>
    <property type="molecule type" value="Genomic_DNA"/>
</dbReference>
<dbReference type="PANTHER" id="PTHR47561">
    <property type="entry name" value="POLYSACCHARIDE DEACETYLASE FAMILY PROTEIN (AFU_ORTHOLOGUE AFUA_6G05030)"/>
    <property type="match status" value="1"/>
</dbReference>
<dbReference type="SUPFAM" id="SSF88713">
    <property type="entry name" value="Glycoside hydrolase/deacetylase"/>
    <property type="match status" value="1"/>
</dbReference>
<name>A0A0E3PUU1_METMZ</name>
<feature type="domain" description="NodB homology" evidence="1">
    <location>
        <begin position="36"/>
        <end position="301"/>
    </location>
</feature>
<dbReference type="PATRIC" id="fig|1434117.4.peg.230"/>
<dbReference type="PROSITE" id="PS51677">
    <property type="entry name" value="NODB"/>
    <property type="match status" value="1"/>
</dbReference>